<comment type="catalytic activity">
    <reaction evidence="8">
        <text>Mo-molybdopterin + GTP + H(+) = Mo-molybdopterin guanine dinucleotide + diphosphate</text>
        <dbReference type="Rhea" id="RHEA:34243"/>
        <dbReference type="ChEBI" id="CHEBI:15378"/>
        <dbReference type="ChEBI" id="CHEBI:33019"/>
        <dbReference type="ChEBI" id="CHEBI:37565"/>
        <dbReference type="ChEBI" id="CHEBI:71302"/>
        <dbReference type="ChEBI" id="CHEBI:71310"/>
        <dbReference type="EC" id="2.7.7.77"/>
    </reaction>
</comment>
<keyword evidence="4 8" id="KW-0547">Nucleotide-binding</keyword>
<feature type="binding site" evidence="8">
    <location>
        <position position="99"/>
    </location>
    <ligand>
        <name>GTP</name>
        <dbReference type="ChEBI" id="CHEBI:37565"/>
    </ligand>
</feature>
<keyword evidence="7 8" id="KW-0501">Molybdenum cofactor biosynthesis</keyword>
<dbReference type="Gene3D" id="3.90.550.10">
    <property type="entry name" value="Spore Coat Polysaccharide Biosynthesis Protein SpsA, Chain A"/>
    <property type="match status" value="1"/>
</dbReference>
<feature type="binding site" evidence="8">
    <location>
        <position position="51"/>
    </location>
    <ligand>
        <name>GTP</name>
        <dbReference type="ChEBI" id="CHEBI:37565"/>
    </ligand>
</feature>
<feature type="binding site" evidence="8">
    <location>
        <begin position="11"/>
        <end position="13"/>
    </location>
    <ligand>
        <name>GTP</name>
        <dbReference type="ChEBI" id="CHEBI:37565"/>
    </ligand>
</feature>
<comment type="similarity">
    <text evidence="8">Belongs to the MobA family.</text>
</comment>
<evidence type="ECO:0000256" key="4">
    <source>
        <dbReference type="ARBA" id="ARBA00022741"/>
    </source>
</evidence>
<dbReference type="EMBL" id="QJRY01000002">
    <property type="protein sequence ID" value="PYB75283.1"/>
    <property type="molecule type" value="Genomic_DNA"/>
</dbReference>
<accession>A0ABX5NTG3</accession>
<reference evidence="10 11" key="1">
    <citation type="submission" date="2018-06" db="EMBL/GenBank/DDBJ databases">
        <title>Rhizobium wuzhouense sp. nov., isolated from roots of Oryza officinalis.</title>
        <authorList>
            <person name="Yuan T."/>
        </authorList>
    </citation>
    <scope>NUCLEOTIDE SEQUENCE [LARGE SCALE GENOMIC DNA]</scope>
    <source>
        <strain evidence="10 11">W44</strain>
    </source>
</reference>
<dbReference type="GO" id="GO:0016779">
    <property type="term" value="F:nucleotidyltransferase activity"/>
    <property type="evidence" value="ECO:0007669"/>
    <property type="project" value="UniProtKB-KW"/>
</dbReference>
<comment type="domain">
    <text evidence="8">The N-terminal domain determines nucleotide recognition and specific binding, while the C-terminal domain determines the specific binding to the target protein.</text>
</comment>
<dbReference type="Proteomes" id="UP000247536">
    <property type="component" value="Unassembled WGS sequence"/>
</dbReference>
<evidence type="ECO:0000313" key="11">
    <source>
        <dbReference type="Proteomes" id="UP000247536"/>
    </source>
</evidence>
<feature type="domain" description="MobA-like NTP transferase" evidence="9">
    <location>
        <begin position="8"/>
        <end position="163"/>
    </location>
</feature>
<dbReference type="InterPro" id="IPR025877">
    <property type="entry name" value="MobA-like_NTP_Trfase"/>
</dbReference>
<comment type="caution">
    <text evidence="10">The sequence shown here is derived from an EMBL/GenBank/DDBJ whole genome shotgun (WGS) entry which is preliminary data.</text>
</comment>
<evidence type="ECO:0000256" key="2">
    <source>
        <dbReference type="ARBA" id="ARBA00022679"/>
    </source>
</evidence>
<dbReference type="HAMAP" id="MF_00316">
    <property type="entry name" value="MobA"/>
    <property type="match status" value="1"/>
</dbReference>
<proteinExistence type="inferred from homology"/>
<evidence type="ECO:0000256" key="1">
    <source>
        <dbReference type="ARBA" id="ARBA00022490"/>
    </source>
</evidence>
<dbReference type="SUPFAM" id="SSF53448">
    <property type="entry name" value="Nucleotide-diphospho-sugar transferases"/>
    <property type="match status" value="1"/>
</dbReference>
<dbReference type="InterPro" id="IPR013482">
    <property type="entry name" value="Molybde_CF_guanTrfase"/>
</dbReference>
<evidence type="ECO:0000259" key="9">
    <source>
        <dbReference type="Pfam" id="PF12804"/>
    </source>
</evidence>
<keyword evidence="3 8" id="KW-0479">Metal-binding</keyword>
<keyword evidence="2 8" id="KW-0808">Transferase</keyword>
<comment type="subunit">
    <text evidence="8">Monomer.</text>
</comment>
<gene>
    <name evidence="8 10" type="primary">mobA</name>
    <name evidence="10" type="ORF">DMY87_07495</name>
</gene>
<protein>
    <recommendedName>
        <fullName evidence="8">Molybdenum cofactor guanylyltransferase</fullName>
        <shortName evidence="8">MoCo guanylyltransferase</shortName>
        <ecNumber evidence="8">2.7.7.77</ecNumber>
    </recommendedName>
    <alternativeName>
        <fullName evidence="8">GTP:molybdopterin guanylyltransferase</fullName>
    </alternativeName>
    <alternativeName>
        <fullName evidence="8">Mo-MPT guanylyltransferase</fullName>
    </alternativeName>
    <alternativeName>
        <fullName evidence="8">Molybdopterin guanylyltransferase</fullName>
    </alternativeName>
    <alternativeName>
        <fullName evidence="8">Molybdopterin-guanine dinucleotide synthase</fullName>
        <shortName evidence="8">MGD synthase</shortName>
    </alternativeName>
</protein>
<keyword evidence="11" id="KW-1185">Reference proteome</keyword>
<dbReference type="InterPro" id="IPR029044">
    <property type="entry name" value="Nucleotide-diphossugar_trans"/>
</dbReference>
<dbReference type="RefSeq" id="WP_110790670.1">
    <property type="nucleotide sequence ID" value="NZ_QJRY01000002.1"/>
</dbReference>
<sequence length="206" mass="22205">MGPIGIPGLVLGGGLSRRLGEDKTRAILGGKPLLDVIVARLRPQVSTLAVNLPPDHPFAGSYRNCPDTVAERPGPLAGVLAGMQAFSGEASHLLTVPGDAPFLPPDLVPRLATELSPGEIVMASSGGRDHPVVALWPIRLAEDLRSWIDDPDHRRVRDFIRRHPFRRVHFDMLTRMDGRGEVDPFFNINTPADLALAREVIDGGGA</sequence>
<dbReference type="Pfam" id="PF12804">
    <property type="entry name" value="NTP_transf_3"/>
    <property type="match status" value="1"/>
</dbReference>
<evidence type="ECO:0000313" key="10">
    <source>
        <dbReference type="EMBL" id="PYB75283.1"/>
    </source>
</evidence>
<feature type="binding site" evidence="8">
    <location>
        <position position="23"/>
    </location>
    <ligand>
        <name>GTP</name>
        <dbReference type="ChEBI" id="CHEBI:37565"/>
    </ligand>
</feature>
<keyword evidence="10" id="KW-0548">Nucleotidyltransferase</keyword>
<comment type="function">
    <text evidence="8">Transfers a GMP moiety from GTP to Mo-molybdopterin (Mo-MPT) cofactor (Moco or molybdenum cofactor) to form Mo-molybdopterin guanine dinucleotide (Mo-MGD) cofactor.</text>
</comment>
<evidence type="ECO:0000256" key="8">
    <source>
        <dbReference type="HAMAP-Rule" id="MF_00316"/>
    </source>
</evidence>
<evidence type="ECO:0000256" key="3">
    <source>
        <dbReference type="ARBA" id="ARBA00022723"/>
    </source>
</evidence>
<evidence type="ECO:0000256" key="7">
    <source>
        <dbReference type="ARBA" id="ARBA00023150"/>
    </source>
</evidence>
<comment type="cofactor">
    <cofactor evidence="8">
        <name>Mg(2+)</name>
        <dbReference type="ChEBI" id="CHEBI:18420"/>
    </cofactor>
</comment>
<dbReference type="CDD" id="cd02503">
    <property type="entry name" value="MobA"/>
    <property type="match status" value="1"/>
</dbReference>
<dbReference type="EC" id="2.7.7.77" evidence="8"/>
<organism evidence="10 11">
    <name type="scientific">Rhizobium wuzhouense</name>
    <dbReference type="NCBI Taxonomy" id="1986026"/>
    <lineage>
        <taxon>Bacteria</taxon>
        <taxon>Pseudomonadati</taxon>
        <taxon>Pseudomonadota</taxon>
        <taxon>Alphaproteobacteria</taxon>
        <taxon>Hyphomicrobiales</taxon>
        <taxon>Rhizobiaceae</taxon>
        <taxon>Rhizobium/Agrobacterium group</taxon>
        <taxon>Rhizobium</taxon>
    </lineage>
</organism>
<feature type="binding site" evidence="8">
    <location>
        <position position="99"/>
    </location>
    <ligand>
        <name>Mg(2+)</name>
        <dbReference type="ChEBI" id="CHEBI:18420"/>
    </ligand>
</feature>
<name>A0ABX5NTG3_9HYPH</name>
<keyword evidence="6 8" id="KW-0342">GTP-binding</keyword>
<dbReference type="PANTHER" id="PTHR19136">
    <property type="entry name" value="MOLYBDENUM COFACTOR GUANYLYLTRANSFERASE"/>
    <property type="match status" value="1"/>
</dbReference>
<keyword evidence="1 8" id="KW-0963">Cytoplasm</keyword>
<evidence type="ECO:0000256" key="5">
    <source>
        <dbReference type="ARBA" id="ARBA00022842"/>
    </source>
</evidence>
<dbReference type="NCBIfam" id="TIGR02665">
    <property type="entry name" value="molyb_mobA"/>
    <property type="match status" value="1"/>
</dbReference>
<evidence type="ECO:0000256" key="6">
    <source>
        <dbReference type="ARBA" id="ARBA00023134"/>
    </source>
</evidence>
<comment type="subcellular location">
    <subcellularLocation>
        <location evidence="8">Cytoplasm</location>
    </subcellularLocation>
</comment>
<dbReference type="PANTHER" id="PTHR19136:SF81">
    <property type="entry name" value="MOLYBDENUM COFACTOR GUANYLYLTRANSFERASE"/>
    <property type="match status" value="1"/>
</dbReference>
<feature type="binding site" evidence="8">
    <location>
        <position position="67"/>
    </location>
    <ligand>
        <name>GTP</name>
        <dbReference type="ChEBI" id="CHEBI:37565"/>
    </ligand>
</feature>
<keyword evidence="5 8" id="KW-0460">Magnesium</keyword>